<comment type="caution">
    <text evidence="1">The sequence shown here is derived from an EMBL/GenBank/DDBJ whole genome shotgun (WGS) entry which is preliminary data.</text>
</comment>
<dbReference type="EMBL" id="RBNI01006798">
    <property type="protein sequence ID" value="RUP45770.1"/>
    <property type="molecule type" value="Genomic_DNA"/>
</dbReference>
<sequence length="74" mass="8505">MQDVHFLSIRCWYILGPFRRQEALAVRSYFRSRHNPNRPKTLQWRPLAPSLSISPAVNVHGAESMAIRATAARC</sequence>
<reference evidence="1 2" key="1">
    <citation type="journal article" date="2018" name="New Phytol.">
        <title>Phylogenomics of Endogonaceae and evolution of mycorrhizas within Mucoromycota.</title>
        <authorList>
            <person name="Chang Y."/>
            <person name="Desiro A."/>
            <person name="Na H."/>
            <person name="Sandor L."/>
            <person name="Lipzen A."/>
            <person name="Clum A."/>
            <person name="Barry K."/>
            <person name="Grigoriev I.V."/>
            <person name="Martin F.M."/>
            <person name="Stajich J.E."/>
            <person name="Smith M.E."/>
            <person name="Bonito G."/>
            <person name="Spatafora J.W."/>
        </authorList>
    </citation>
    <scope>NUCLEOTIDE SEQUENCE [LARGE SCALE GENOMIC DNA]</scope>
    <source>
        <strain evidence="1 2">GMNB39</strain>
    </source>
</reference>
<proteinExistence type="predicted"/>
<organism evidence="1 2">
    <name type="scientific">Jimgerdemannia flammicorona</name>
    <dbReference type="NCBI Taxonomy" id="994334"/>
    <lineage>
        <taxon>Eukaryota</taxon>
        <taxon>Fungi</taxon>
        <taxon>Fungi incertae sedis</taxon>
        <taxon>Mucoromycota</taxon>
        <taxon>Mucoromycotina</taxon>
        <taxon>Endogonomycetes</taxon>
        <taxon>Endogonales</taxon>
        <taxon>Endogonaceae</taxon>
        <taxon>Jimgerdemannia</taxon>
    </lineage>
</organism>
<name>A0A433D4I4_9FUNG</name>
<gene>
    <name evidence="1" type="ORF">BC936DRAFT_147761</name>
</gene>
<dbReference type="AlphaFoldDB" id="A0A433D4I4"/>
<protein>
    <submittedName>
        <fullName evidence="1">Uncharacterized protein</fullName>
    </submittedName>
</protein>
<keyword evidence="2" id="KW-1185">Reference proteome</keyword>
<evidence type="ECO:0000313" key="1">
    <source>
        <dbReference type="EMBL" id="RUP45770.1"/>
    </source>
</evidence>
<evidence type="ECO:0000313" key="2">
    <source>
        <dbReference type="Proteomes" id="UP000268093"/>
    </source>
</evidence>
<accession>A0A433D4I4</accession>
<dbReference type="Proteomes" id="UP000268093">
    <property type="component" value="Unassembled WGS sequence"/>
</dbReference>